<name>A0A5B6UX01_9ROSI</name>
<dbReference type="EMBL" id="SMMG02000009">
    <property type="protein sequence ID" value="KAA3461557.1"/>
    <property type="molecule type" value="Genomic_DNA"/>
</dbReference>
<reference evidence="2" key="1">
    <citation type="journal article" date="2019" name="Plant Biotechnol. J.">
        <title>Genome sequencing of the Australian wild diploid species Gossypium australe highlights disease resistance and delayed gland morphogenesis.</title>
        <authorList>
            <person name="Cai Y."/>
            <person name="Cai X."/>
            <person name="Wang Q."/>
            <person name="Wang P."/>
            <person name="Zhang Y."/>
            <person name="Cai C."/>
            <person name="Xu Y."/>
            <person name="Wang K."/>
            <person name="Zhou Z."/>
            <person name="Wang C."/>
            <person name="Geng S."/>
            <person name="Li B."/>
            <person name="Dong Q."/>
            <person name="Hou Y."/>
            <person name="Wang H."/>
            <person name="Ai P."/>
            <person name="Liu Z."/>
            <person name="Yi F."/>
            <person name="Sun M."/>
            <person name="An G."/>
            <person name="Cheng J."/>
            <person name="Zhang Y."/>
            <person name="Shi Q."/>
            <person name="Xie Y."/>
            <person name="Shi X."/>
            <person name="Chang Y."/>
            <person name="Huang F."/>
            <person name="Chen Y."/>
            <person name="Hong S."/>
            <person name="Mi L."/>
            <person name="Sun Q."/>
            <person name="Zhang L."/>
            <person name="Zhou B."/>
            <person name="Peng R."/>
            <person name="Zhang X."/>
            <person name="Liu F."/>
        </authorList>
    </citation>
    <scope>NUCLEOTIDE SEQUENCE [LARGE SCALE GENOMIC DNA]</scope>
    <source>
        <strain evidence="2">cv. PA1801</strain>
    </source>
</reference>
<protein>
    <submittedName>
        <fullName evidence="1">Uncharacterized protein</fullName>
    </submittedName>
</protein>
<comment type="caution">
    <text evidence="1">The sequence shown here is derived from an EMBL/GenBank/DDBJ whole genome shotgun (WGS) entry which is preliminary data.</text>
</comment>
<evidence type="ECO:0000313" key="2">
    <source>
        <dbReference type="Proteomes" id="UP000325315"/>
    </source>
</evidence>
<organism evidence="1 2">
    <name type="scientific">Gossypium australe</name>
    <dbReference type="NCBI Taxonomy" id="47621"/>
    <lineage>
        <taxon>Eukaryota</taxon>
        <taxon>Viridiplantae</taxon>
        <taxon>Streptophyta</taxon>
        <taxon>Embryophyta</taxon>
        <taxon>Tracheophyta</taxon>
        <taxon>Spermatophyta</taxon>
        <taxon>Magnoliopsida</taxon>
        <taxon>eudicotyledons</taxon>
        <taxon>Gunneridae</taxon>
        <taxon>Pentapetalae</taxon>
        <taxon>rosids</taxon>
        <taxon>malvids</taxon>
        <taxon>Malvales</taxon>
        <taxon>Malvaceae</taxon>
        <taxon>Malvoideae</taxon>
        <taxon>Gossypium</taxon>
    </lineage>
</organism>
<sequence length="165" mass="18943">MLTELKAKSVFLQQIRKAQKIDFDLIGKLPDSEFHIGIDDSLILKSNRRSYRKLKSVITQFTLVVLVANYEASDLSICIKMFNLLASTLGIATAYFDYGMEMGTSYHGFRVRVIAILEEERCYLTLDTKLHFSTVFHPQADDQSVRVTGKNLFRWLSLLIITITR</sequence>
<evidence type="ECO:0000313" key="1">
    <source>
        <dbReference type="EMBL" id="KAA3461557.1"/>
    </source>
</evidence>
<accession>A0A5B6UX01</accession>
<proteinExistence type="predicted"/>
<gene>
    <name evidence="1" type="ORF">EPI10_028118</name>
</gene>
<keyword evidence="2" id="KW-1185">Reference proteome</keyword>
<dbReference type="AlphaFoldDB" id="A0A5B6UX01"/>
<dbReference type="Proteomes" id="UP000325315">
    <property type="component" value="Unassembled WGS sequence"/>
</dbReference>